<evidence type="ECO:0000259" key="9">
    <source>
        <dbReference type="Pfam" id="PF02781"/>
    </source>
</evidence>
<feature type="binding site" evidence="6">
    <location>
        <position position="185"/>
    </location>
    <ligand>
        <name>substrate</name>
    </ligand>
</feature>
<keyword evidence="3 6" id="KW-0521">NADP</keyword>
<comment type="catalytic activity">
    <reaction evidence="6">
        <text>D-glucose 6-phosphate + NADP(+) = 6-phospho-D-glucono-1,5-lactone + NADPH + H(+)</text>
        <dbReference type="Rhea" id="RHEA:15841"/>
        <dbReference type="ChEBI" id="CHEBI:15378"/>
        <dbReference type="ChEBI" id="CHEBI:57783"/>
        <dbReference type="ChEBI" id="CHEBI:57955"/>
        <dbReference type="ChEBI" id="CHEBI:58349"/>
        <dbReference type="ChEBI" id="CHEBI:61548"/>
        <dbReference type="EC" id="1.1.1.49"/>
    </reaction>
</comment>
<evidence type="ECO:0000256" key="4">
    <source>
        <dbReference type="ARBA" id="ARBA00023002"/>
    </source>
</evidence>
<dbReference type="GO" id="GO:0006006">
    <property type="term" value="P:glucose metabolic process"/>
    <property type="evidence" value="ECO:0007669"/>
    <property type="project" value="UniProtKB-KW"/>
</dbReference>
<dbReference type="PANTHER" id="PTHR23429:SF0">
    <property type="entry name" value="GLUCOSE-6-PHOSPHATE 1-DEHYDROGENASE"/>
    <property type="match status" value="1"/>
</dbReference>
<dbReference type="Proteomes" id="UP000063964">
    <property type="component" value="Chromosome"/>
</dbReference>
<dbReference type="GO" id="GO:0050661">
    <property type="term" value="F:NADP binding"/>
    <property type="evidence" value="ECO:0007669"/>
    <property type="project" value="UniProtKB-UniRule"/>
</dbReference>
<evidence type="ECO:0000259" key="8">
    <source>
        <dbReference type="Pfam" id="PF00479"/>
    </source>
</evidence>
<evidence type="ECO:0000313" key="11">
    <source>
        <dbReference type="Proteomes" id="UP000063964"/>
    </source>
</evidence>
<dbReference type="SUPFAM" id="SSF51735">
    <property type="entry name" value="NAD(P)-binding Rossmann-fold domains"/>
    <property type="match status" value="1"/>
</dbReference>
<dbReference type="PANTHER" id="PTHR23429">
    <property type="entry name" value="GLUCOSE-6-PHOSPHATE 1-DEHYDROGENASE G6PD"/>
    <property type="match status" value="1"/>
</dbReference>
<dbReference type="InterPro" id="IPR022674">
    <property type="entry name" value="G6P_DH_NAD-bd"/>
</dbReference>
<feature type="binding site" evidence="6">
    <location>
        <position position="347"/>
    </location>
    <ligand>
        <name>substrate</name>
    </ligand>
</feature>
<evidence type="ECO:0000256" key="1">
    <source>
        <dbReference type="ARBA" id="ARBA00004937"/>
    </source>
</evidence>
<dbReference type="InterPro" id="IPR001282">
    <property type="entry name" value="G6P_DH"/>
</dbReference>
<dbReference type="PRINTS" id="PR00079">
    <property type="entry name" value="G6PDHDRGNASE"/>
</dbReference>
<accession>A0A0X8JQX9</accession>
<feature type="binding site" evidence="6">
    <location>
        <position position="155"/>
    </location>
    <ligand>
        <name>NADP(+)</name>
        <dbReference type="ChEBI" id="CHEBI:58349"/>
    </ligand>
</feature>
<evidence type="ECO:0000256" key="3">
    <source>
        <dbReference type="ARBA" id="ARBA00022857"/>
    </source>
</evidence>
<dbReference type="Pfam" id="PF02781">
    <property type="entry name" value="G6PD_C"/>
    <property type="match status" value="1"/>
</dbReference>
<feature type="binding site" evidence="6">
    <location>
        <position position="242"/>
    </location>
    <ligand>
        <name>substrate</name>
    </ligand>
</feature>
<comment type="pathway">
    <text evidence="1 6">Carbohydrate degradation; pentose phosphate pathway; D-ribulose 5-phosphate from D-glucose 6-phosphate (oxidative stage): step 1/3.</text>
</comment>
<feature type="domain" description="Glucose-6-phosphate dehydrogenase NAD-binding" evidence="8">
    <location>
        <begin position="17"/>
        <end position="194"/>
    </location>
</feature>
<dbReference type="OrthoDB" id="9802739at2"/>
<keyword evidence="5 6" id="KW-0119">Carbohydrate metabolism</keyword>
<feature type="binding site" evidence="6">
    <location>
        <position position="54"/>
    </location>
    <ligand>
        <name>NADP(+)</name>
        <dbReference type="ChEBI" id="CHEBI:58349"/>
    </ligand>
</feature>
<dbReference type="Gene3D" id="3.30.360.10">
    <property type="entry name" value="Dihydrodipicolinate Reductase, domain 2"/>
    <property type="match status" value="1"/>
</dbReference>
<dbReference type="InterPro" id="IPR022675">
    <property type="entry name" value="G6P_DH_C"/>
</dbReference>
<evidence type="ECO:0000256" key="6">
    <source>
        <dbReference type="HAMAP-Rule" id="MF_00966"/>
    </source>
</evidence>
<feature type="binding site" evidence="6">
    <location>
        <position position="189"/>
    </location>
    <ligand>
        <name>substrate</name>
    </ligand>
</feature>
<protein>
    <recommendedName>
        <fullName evidence="6">Glucose-6-phosphate 1-dehydrogenase</fullName>
        <shortName evidence="6">G6PD</shortName>
        <ecNumber evidence="6">1.1.1.49</ecNumber>
    </recommendedName>
</protein>
<feature type="binding site" evidence="6">
    <location>
        <position position="223"/>
    </location>
    <ligand>
        <name>substrate</name>
    </ligand>
</feature>
<evidence type="ECO:0000313" key="10">
    <source>
        <dbReference type="EMBL" id="AMD93232.1"/>
    </source>
</evidence>
<evidence type="ECO:0000256" key="5">
    <source>
        <dbReference type="ARBA" id="ARBA00023277"/>
    </source>
</evidence>
<organism evidence="10 11">
    <name type="scientific">Desulfomicrobium orale DSM 12838</name>
    <dbReference type="NCBI Taxonomy" id="888061"/>
    <lineage>
        <taxon>Bacteria</taxon>
        <taxon>Pseudomonadati</taxon>
        <taxon>Thermodesulfobacteriota</taxon>
        <taxon>Desulfovibrionia</taxon>
        <taxon>Desulfovibrionales</taxon>
        <taxon>Desulfomicrobiaceae</taxon>
        <taxon>Desulfomicrobium</taxon>
    </lineage>
</organism>
<feature type="domain" description="Glucose-6-phosphate dehydrogenase C-terminal" evidence="9">
    <location>
        <begin position="197"/>
        <end position="483"/>
    </location>
</feature>
<dbReference type="EMBL" id="CP014230">
    <property type="protein sequence ID" value="AMD93232.1"/>
    <property type="molecule type" value="Genomic_DNA"/>
</dbReference>
<dbReference type="GO" id="GO:0005829">
    <property type="term" value="C:cytosol"/>
    <property type="evidence" value="ECO:0007669"/>
    <property type="project" value="TreeGrafter"/>
</dbReference>
<name>A0A0X8JQX9_9BACT</name>
<dbReference type="AlphaFoldDB" id="A0A0X8JQX9"/>
<dbReference type="Pfam" id="PF00479">
    <property type="entry name" value="G6PD_N"/>
    <property type="match status" value="1"/>
</dbReference>
<evidence type="ECO:0000256" key="7">
    <source>
        <dbReference type="SAM" id="MobiDB-lite"/>
    </source>
</evidence>
<sequence length="486" mass="54468">MSPSCPITPTADPVNLVIFGGTGDLAMRKIYPALSVLFQSGLLSPDSRIVASGRTDMSPEKYQRLVREKLSGALKPPALDELVSRVSYARIDPQCPESGGRLAALLDEMDADRPRNRLFYLSVPPAAYIPLVTLLGEAGLARESGGRSARIVVEKPFGRDLSTARELDRVLHRFFAERRIFRIDHYMAKETVQNILLLRFANALFEPVWNRRYIDHIRITAAESLGIGHRSGFYDQAGVLRDMFQNHMMMLLALCAMEPPSVFEAERVRDERAKVFRALRPLDPDALEDSLVLGQYGPGVIDGQPVPGYLEEPGVRAGSLMPTYAWMKIFLDNWRWQGVPFYLCSGKRLRTKHTKIEVQFRDVPVSMFRGSGPVMPNRLVLGIHPEEVVRLEVQTKSQGPSLCLESRHLEFAYGSAGQDRVDDYAKVLLDCVNGDQTLFWRQDAVELCWEFLTPVLNVCDCPEGSPSLHPYPAGSDGPARVLEMRP</sequence>
<dbReference type="NCBIfam" id="TIGR00871">
    <property type="entry name" value="zwf"/>
    <property type="match status" value="1"/>
</dbReference>
<reference evidence="11" key="1">
    <citation type="submission" date="2016-02" db="EMBL/GenBank/DDBJ databases">
        <authorList>
            <person name="Holder M.E."/>
            <person name="Ajami N.J."/>
            <person name="Petrosino J.F."/>
        </authorList>
    </citation>
    <scope>NUCLEOTIDE SEQUENCE [LARGE SCALE GENOMIC DNA]</scope>
    <source>
        <strain evidence="11">DSM 12838</strain>
    </source>
</reference>
<evidence type="ECO:0000256" key="2">
    <source>
        <dbReference type="ARBA" id="ARBA00022526"/>
    </source>
</evidence>
<feature type="active site" description="Proton acceptor" evidence="6">
    <location>
        <position position="247"/>
    </location>
</feature>
<dbReference type="HAMAP" id="MF_00966">
    <property type="entry name" value="G6PD"/>
    <property type="match status" value="1"/>
</dbReference>
<dbReference type="GO" id="GO:0009051">
    <property type="term" value="P:pentose-phosphate shunt, oxidative branch"/>
    <property type="evidence" value="ECO:0007669"/>
    <property type="project" value="TreeGrafter"/>
</dbReference>
<dbReference type="STRING" id="888061.AXF15_09040"/>
<gene>
    <name evidence="6" type="primary">zwf</name>
    <name evidence="10" type="ORF">AXF15_09040</name>
</gene>
<comment type="caution">
    <text evidence="6">Lacks conserved residue(s) required for the propagation of feature annotation.</text>
</comment>
<dbReference type="Gene3D" id="3.40.50.720">
    <property type="entry name" value="NAD(P)-binding Rossmann-like Domain"/>
    <property type="match status" value="1"/>
</dbReference>
<feature type="binding site" evidence="6">
    <location>
        <position position="352"/>
    </location>
    <ligand>
        <name>substrate</name>
    </ligand>
</feature>
<dbReference type="GO" id="GO:0004345">
    <property type="term" value="F:glucose-6-phosphate dehydrogenase activity"/>
    <property type="evidence" value="ECO:0007669"/>
    <property type="project" value="UniProtKB-UniRule"/>
</dbReference>
<comment type="function">
    <text evidence="6">Catalyzes the oxidation of glucose 6-phosphate to 6-phosphogluconolactone.</text>
</comment>
<dbReference type="EC" id="1.1.1.49" evidence="6"/>
<feature type="region of interest" description="Disordered" evidence="7">
    <location>
        <begin position="467"/>
        <end position="486"/>
    </location>
</feature>
<dbReference type="KEGG" id="doa:AXF15_09040"/>
<keyword evidence="2 6" id="KW-0313">Glucose metabolism</keyword>
<comment type="similarity">
    <text evidence="6">Belongs to the glucose-6-phosphate dehydrogenase family.</text>
</comment>
<dbReference type="UniPathway" id="UPA00115">
    <property type="reaction ID" value="UER00408"/>
</dbReference>
<proteinExistence type="inferred from homology"/>
<dbReference type="PIRSF" id="PIRSF000110">
    <property type="entry name" value="G6PD"/>
    <property type="match status" value="1"/>
</dbReference>
<dbReference type="SUPFAM" id="SSF55347">
    <property type="entry name" value="Glyceraldehyde-3-phosphate dehydrogenase-like, C-terminal domain"/>
    <property type="match status" value="1"/>
</dbReference>
<keyword evidence="4 6" id="KW-0560">Oxidoreductase</keyword>
<keyword evidence="11" id="KW-1185">Reference proteome</keyword>
<dbReference type="InterPro" id="IPR036291">
    <property type="entry name" value="NAD(P)-bd_dom_sf"/>
</dbReference>
<dbReference type="RefSeq" id="WP_066606309.1">
    <property type="nucleotide sequence ID" value="NZ_CP014230.1"/>
</dbReference>